<organism evidence="1 2">
    <name type="scientific">Vitis vinifera</name>
    <name type="common">Grape</name>
    <dbReference type="NCBI Taxonomy" id="29760"/>
    <lineage>
        <taxon>Eukaryota</taxon>
        <taxon>Viridiplantae</taxon>
        <taxon>Streptophyta</taxon>
        <taxon>Embryophyta</taxon>
        <taxon>Tracheophyta</taxon>
        <taxon>Spermatophyta</taxon>
        <taxon>Magnoliopsida</taxon>
        <taxon>eudicotyledons</taxon>
        <taxon>Gunneridae</taxon>
        <taxon>Pentapetalae</taxon>
        <taxon>rosids</taxon>
        <taxon>Vitales</taxon>
        <taxon>Vitaceae</taxon>
        <taxon>Viteae</taxon>
        <taxon>Vitis</taxon>
    </lineage>
</organism>
<comment type="caution">
    <text evidence="1">The sequence shown here is derived from an EMBL/GenBank/DDBJ whole genome shotgun (WGS) entry which is preliminary data.</text>
</comment>
<name>A0A438IWW4_VITVI</name>
<accession>A0A438IWW4</accession>
<protein>
    <submittedName>
        <fullName evidence="1">Uncharacterized protein</fullName>
    </submittedName>
</protein>
<reference evidence="1 2" key="1">
    <citation type="journal article" date="2018" name="PLoS Genet.">
        <title>Population sequencing reveals clonal diversity and ancestral inbreeding in the grapevine cultivar Chardonnay.</title>
        <authorList>
            <person name="Roach M.J."/>
            <person name="Johnson D.L."/>
            <person name="Bohlmann J."/>
            <person name="van Vuuren H.J."/>
            <person name="Jones S.J."/>
            <person name="Pretorius I.S."/>
            <person name="Schmidt S.A."/>
            <person name="Borneman A.R."/>
        </authorList>
    </citation>
    <scope>NUCLEOTIDE SEQUENCE [LARGE SCALE GENOMIC DNA]</scope>
    <source>
        <strain evidence="2">cv. Chardonnay</strain>
        <tissue evidence="1">Leaf</tissue>
    </source>
</reference>
<evidence type="ECO:0000313" key="2">
    <source>
        <dbReference type="Proteomes" id="UP000288805"/>
    </source>
</evidence>
<dbReference type="EMBL" id="QGNW01000077">
    <property type="protein sequence ID" value="RVX01234.1"/>
    <property type="molecule type" value="Genomic_DNA"/>
</dbReference>
<dbReference type="AlphaFoldDB" id="A0A438IWW4"/>
<evidence type="ECO:0000313" key="1">
    <source>
        <dbReference type="EMBL" id="RVX01234.1"/>
    </source>
</evidence>
<gene>
    <name evidence="1" type="ORF">CK203_036215</name>
</gene>
<proteinExistence type="predicted"/>
<sequence>MVLFINFPAHIHPSKTVKHKEKYATLLKSVWLFSHKAPYLPNIGPMLFKQQYISSISYQLNSLIFNLLFKFFSIKFPIIVTSRSLDVYVFPPYALTLSTNSPLGPLPMCSLVMHQLIRVTYALMSPLAMSTSSEVSFFMRPPSFSNHHFLLIYTFFTPTCNPTTNTTSIPTTSESLPPLLQVPFATNSSSIPSSSSPLPLNTHPMSPFNGRLDNLMWKMLSLMESSKNKFLWLNLKGLFTPAILTIPHVLTCPSSFTTLLQRYSSSPLRLNLAPQSAKVYYRLAQPHSHGELQAYTHTRDKVMLTRHLVLMIVEAPTATVSSSAQILYPGPSPNNAWPPRAVPNLNIEG</sequence>
<dbReference type="Proteomes" id="UP000288805">
    <property type="component" value="Unassembled WGS sequence"/>
</dbReference>